<comment type="caution">
    <text evidence="3">The sequence shown here is derived from an EMBL/GenBank/DDBJ whole genome shotgun (WGS) entry which is preliminary data.</text>
</comment>
<evidence type="ECO:0000256" key="1">
    <source>
        <dbReference type="ARBA" id="ARBA00022603"/>
    </source>
</evidence>
<dbReference type="AlphaFoldDB" id="A0A4Z0V7Q4"/>
<accession>A0A4Z0V7Q4</accession>
<dbReference type="PANTHER" id="PTHR43542:SF1">
    <property type="entry name" value="METHYLTRANSFERASE"/>
    <property type="match status" value="1"/>
</dbReference>
<dbReference type="InterPro" id="IPR029063">
    <property type="entry name" value="SAM-dependent_MTases_sf"/>
</dbReference>
<dbReference type="GeneID" id="82148428"/>
<evidence type="ECO:0000256" key="2">
    <source>
        <dbReference type="ARBA" id="ARBA00022679"/>
    </source>
</evidence>
<dbReference type="EMBL" id="SJSA01000001">
    <property type="protein sequence ID" value="TGG39428.1"/>
    <property type="molecule type" value="Genomic_DNA"/>
</dbReference>
<dbReference type="PIRSF" id="PIRSF004553">
    <property type="entry name" value="CHP00095"/>
    <property type="match status" value="1"/>
</dbReference>
<evidence type="ECO:0000313" key="4">
    <source>
        <dbReference type="Proteomes" id="UP000297635"/>
    </source>
</evidence>
<proteinExistence type="predicted"/>
<keyword evidence="1 3" id="KW-0489">Methyltransferase</keyword>
<dbReference type="SUPFAM" id="SSF53335">
    <property type="entry name" value="S-adenosyl-L-methionine-dependent methyltransferases"/>
    <property type="match status" value="1"/>
</dbReference>
<keyword evidence="2 3" id="KW-0808">Transferase</keyword>
<sequence>MRIIRGKYGRRRFDVPTNITARPTTDFARENIFNVIENITDIEGARCLDLFAGTGAVSFEFLSRDAASVTSVEKSPIQGRFIEKVARELGDSNIRLLRADAVRYIRDAVTPFDIIFADPPYNMEGFADIPAAVLSSRLIKPGSVFIMEHSKAYDFSSLPHFDHHRAYGSVNFSIFVVPSEVDSASELAGENEKNTAE</sequence>
<organism evidence="3 4">
    <name type="scientific">Duncaniella freteri</name>
    <dbReference type="NCBI Taxonomy" id="2530391"/>
    <lineage>
        <taxon>Bacteria</taxon>
        <taxon>Pseudomonadati</taxon>
        <taxon>Bacteroidota</taxon>
        <taxon>Bacteroidia</taxon>
        <taxon>Bacteroidales</taxon>
        <taxon>Muribaculaceae</taxon>
        <taxon>Duncaniella</taxon>
    </lineage>
</organism>
<evidence type="ECO:0000313" key="3">
    <source>
        <dbReference type="EMBL" id="TGG39428.1"/>
    </source>
</evidence>
<protein>
    <submittedName>
        <fullName evidence="3">Methyltransferase domain-containing protein</fullName>
    </submittedName>
</protein>
<dbReference type="CDD" id="cd02440">
    <property type="entry name" value="AdoMet_MTases"/>
    <property type="match status" value="1"/>
</dbReference>
<dbReference type="Proteomes" id="UP000297635">
    <property type="component" value="Unassembled WGS sequence"/>
</dbReference>
<dbReference type="GO" id="GO:0008168">
    <property type="term" value="F:methyltransferase activity"/>
    <property type="evidence" value="ECO:0007669"/>
    <property type="project" value="UniProtKB-KW"/>
</dbReference>
<dbReference type="Gene3D" id="3.40.50.150">
    <property type="entry name" value="Vaccinia Virus protein VP39"/>
    <property type="match status" value="1"/>
</dbReference>
<gene>
    <name evidence="3" type="ORF">EZ315_01405</name>
</gene>
<dbReference type="InterPro" id="IPR002052">
    <property type="entry name" value="DNA_methylase_N6_adenine_CS"/>
</dbReference>
<reference evidence="3 4" key="1">
    <citation type="submission" date="2019-02" db="EMBL/GenBank/DDBJ databases">
        <title>Isolation and identification of novel species under the genus Muribaculum.</title>
        <authorList>
            <person name="Miyake S."/>
            <person name="Ding Y."/>
            <person name="Low A."/>
            <person name="Soh M."/>
            <person name="Seedorf H."/>
        </authorList>
    </citation>
    <scope>NUCLEOTIDE SEQUENCE [LARGE SCALE GENOMIC DNA]</scope>
    <source>
        <strain evidence="3 4">TLL-A3</strain>
    </source>
</reference>
<dbReference type="RefSeq" id="WP_135469974.1">
    <property type="nucleotide sequence ID" value="NZ_CASJDB010000008.1"/>
</dbReference>
<dbReference type="PANTHER" id="PTHR43542">
    <property type="entry name" value="METHYLTRANSFERASE"/>
    <property type="match status" value="1"/>
</dbReference>
<dbReference type="GO" id="GO:0003676">
    <property type="term" value="F:nucleic acid binding"/>
    <property type="evidence" value="ECO:0007669"/>
    <property type="project" value="InterPro"/>
</dbReference>
<dbReference type="Pfam" id="PF03602">
    <property type="entry name" value="Cons_hypoth95"/>
    <property type="match status" value="1"/>
</dbReference>
<dbReference type="PROSITE" id="PS00092">
    <property type="entry name" value="N6_MTASE"/>
    <property type="match status" value="1"/>
</dbReference>
<keyword evidence="4" id="KW-1185">Reference proteome</keyword>
<dbReference type="InterPro" id="IPR004398">
    <property type="entry name" value="RNA_MeTrfase_RsmD"/>
</dbReference>
<name>A0A4Z0V7Q4_9BACT</name>
<dbReference type="GO" id="GO:0031167">
    <property type="term" value="P:rRNA methylation"/>
    <property type="evidence" value="ECO:0007669"/>
    <property type="project" value="InterPro"/>
</dbReference>